<evidence type="ECO:0000256" key="4">
    <source>
        <dbReference type="ARBA" id="ARBA00023242"/>
    </source>
</evidence>
<dbReference type="GO" id="GO:0006338">
    <property type="term" value="P:chromatin remodeling"/>
    <property type="evidence" value="ECO:0007669"/>
    <property type="project" value="InterPro"/>
</dbReference>
<gene>
    <name evidence="7" type="ORF">PEGY_LOCUS2878</name>
</gene>
<name>A0A9W4KAZ5_9EURO</name>
<evidence type="ECO:0000256" key="1">
    <source>
        <dbReference type="ARBA" id="ARBA00004123"/>
    </source>
</evidence>
<dbReference type="OrthoDB" id="49520at2759"/>
<comment type="caution">
    <text evidence="7">The sequence shown here is derived from an EMBL/GenBank/DDBJ whole genome shotgun (WGS) entry which is preliminary data.</text>
</comment>
<feature type="region of interest" description="Disordered" evidence="5">
    <location>
        <begin position="152"/>
        <end position="178"/>
    </location>
</feature>
<dbReference type="EMBL" id="CAJVRC010000845">
    <property type="protein sequence ID" value="CAG8891801.1"/>
    <property type="molecule type" value="Genomic_DNA"/>
</dbReference>
<keyword evidence="4" id="KW-0539">Nucleus</keyword>
<dbReference type="GO" id="GO:0031011">
    <property type="term" value="C:Ino80 complex"/>
    <property type="evidence" value="ECO:0007669"/>
    <property type="project" value="InterPro"/>
</dbReference>
<evidence type="ECO:0000256" key="3">
    <source>
        <dbReference type="ARBA" id="ARBA00023163"/>
    </source>
</evidence>
<evidence type="ECO:0000313" key="8">
    <source>
        <dbReference type="Proteomes" id="UP001154252"/>
    </source>
</evidence>
<reference evidence="7" key="1">
    <citation type="submission" date="2021-07" db="EMBL/GenBank/DDBJ databases">
        <authorList>
            <person name="Branca A.L. A."/>
        </authorList>
    </citation>
    <scope>NUCLEOTIDE SEQUENCE</scope>
</reference>
<evidence type="ECO:0000313" key="7">
    <source>
        <dbReference type="EMBL" id="CAG8891801.1"/>
    </source>
</evidence>
<accession>A0A9W4KAZ5</accession>
<dbReference type="AlphaFoldDB" id="A0A9W4KAZ5"/>
<feature type="domain" description="Vps72/YL1 C-terminal" evidence="6">
    <location>
        <begin position="225"/>
        <end position="254"/>
    </location>
</feature>
<organism evidence="7 8">
    <name type="scientific">Penicillium egyptiacum</name>
    <dbReference type="NCBI Taxonomy" id="1303716"/>
    <lineage>
        <taxon>Eukaryota</taxon>
        <taxon>Fungi</taxon>
        <taxon>Dikarya</taxon>
        <taxon>Ascomycota</taxon>
        <taxon>Pezizomycotina</taxon>
        <taxon>Eurotiomycetes</taxon>
        <taxon>Eurotiomycetidae</taxon>
        <taxon>Eurotiales</taxon>
        <taxon>Aspergillaceae</taxon>
        <taxon>Penicillium</taxon>
    </lineage>
</organism>
<evidence type="ECO:0000256" key="2">
    <source>
        <dbReference type="ARBA" id="ARBA00023015"/>
    </source>
</evidence>
<dbReference type="InterPro" id="IPR013272">
    <property type="entry name" value="Vps72/YL1_C"/>
</dbReference>
<sequence>MRSRAAIQTSRAGDTTCIAFYVDLTLSVWDPSLSELYYIIKCSQLRNLISFDHSHPHPGLDTFIHTAKLRKSCFRLNLPIDRPVASIIFNIMPPPAPANDEAHQQLLNTLDISHVPKPFRNPHWKPSQRRNKNLKQIISEASRKEASVMATQANSGATTPGISGVVTDGTQTPAEGAAPNLSQATQNLSTLVLEKNARATFQTGPAVTYTNIESAPSFNPAYRRHYCDITGLSGPYTDPKTRLRYHDKEIFKVIRTLAQGVPENYLEARGAHTILK</sequence>
<feature type="compositionally biased region" description="Polar residues" evidence="5">
    <location>
        <begin position="152"/>
        <end position="161"/>
    </location>
</feature>
<evidence type="ECO:0000256" key="5">
    <source>
        <dbReference type="SAM" id="MobiDB-lite"/>
    </source>
</evidence>
<dbReference type="SMART" id="SM00993">
    <property type="entry name" value="YL1_C"/>
    <property type="match status" value="1"/>
</dbReference>
<keyword evidence="3" id="KW-0804">Transcription</keyword>
<dbReference type="InterPro" id="IPR029525">
    <property type="entry name" value="INO80C/Ies6"/>
</dbReference>
<comment type="subcellular location">
    <subcellularLocation>
        <location evidence="1">Nucleus</location>
    </subcellularLocation>
</comment>
<dbReference type="Proteomes" id="UP001154252">
    <property type="component" value="Unassembled WGS sequence"/>
</dbReference>
<proteinExistence type="predicted"/>
<keyword evidence="2" id="KW-0805">Transcription regulation</keyword>
<evidence type="ECO:0000259" key="6">
    <source>
        <dbReference type="SMART" id="SM00993"/>
    </source>
</evidence>
<protein>
    <recommendedName>
        <fullName evidence="6">Vps72/YL1 C-terminal domain-containing protein</fullName>
    </recommendedName>
</protein>
<dbReference type="PANTHER" id="PTHR31200:SF1">
    <property type="entry name" value="INO80 COMPLEX SUBUNIT C"/>
    <property type="match status" value="1"/>
</dbReference>
<dbReference type="PANTHER" id="PTHR31200">
    <property type="entry name" value="INO80 COMPLEX SUBUNIT C"/>
    <property type="match status" value="1"/>
</dbReference>
<keyword evidence="8" id="KW-1185">Reference proteome</keyword>
<dbReference type="Pfam" id="PF08265">
    <property type="entry name" value="YL1_C"/>
    <property type="match status" value="1"/>
</dbReference>